<name>A0ABS2Y238_POLSP</name>
<dbReference type="EMBL" id="JAAWVQ010097498">
    <property type="protein sequence ID" value="MBN3280282.1"/>
    <property type="molecule type" value="Genomic_DNA"/>
</dbReference>
<dbReference type="PANTHER" id="PTHR26451">
    <property type="entry name" value="G_PROTEIN_RECEP_F1_2 DOMAIN-CONTAINING PROTEIN"/>
    <property type="match status" value="1"/>
</dbReference>
<evidence type="ECO:0000259" key="6">
    <source>
        <dbReference type="PROSITE" id="PS50262"/>
    </source>
</evidence>
<gene>
    <name evidence="7" type="primary">Or2j2_0</name>
    <name evidence="8" type="synonym">Or2j2_1</name>
    <name evidence="7" type="ORF">GTO93_0007430</name>
    <name evidence="8" type="ORF">GTO93_0007431</name>
</gene>
<protein>
    <submittedName>
        <fullName evidence="7">OR2J2 protein</fullName>
    </submittedName>
</protein>
<accession>A0ABS2Y238</accession>
<evidence type="ECO:0000256" key="4">
    <source>
        <dbReference type="ARBA" id="ARBA00023136"/>
    </source>
</evidence>
<feature type="transmembrane region" description="Helical" evidence="5">
    <location>
        <begin position="29"/>
        <end position="55"/>
    </location>
</feature>
<reference evidence="7" key="1">
    <citation type="journal article" date="2021" name="Cell">
        <title>Tracing the genetic footprints of vertebrate landing in non-teleost ray-finned fishes.</title>
        <authorList>
            <person name="Bi X."/>
            <person name="Wang K."/>
            <person name="Yang L."/>
            <person name="Pan H."/>
            <person name="Jiang H."/>
            <person name="Wei Q."/>
            <person name="Fang M."/>
            <person name="Yu H."/>
            <person name="Zhu C."/>
            <person name="Cai Y."/>
            <person name="He Y."/>
            <person name="Gan X."/>
            <person name="Zeng H."/>
            <person name="Yu D."/>
            <person name="Zhu Y."/>
            <person name="Jiang H."/>
            <person name="Qiu Q."/>
            <person name="Yang H."/>
            <person name="Zhang Y.E."/>
            <person name="Wang W."/>
            <person name="Zhu M."/>
            <person name="He S."/>
            <person name="Zhang G."/>
        </authorList>
    </citation>
    <scope>NUCLEOTIDE SEQUENCE</scope>
    <source>
        <strain evidence="7">Pddl_001</strain>
    </source>
</reference>
<evidence type="ECO:0000313" key="8">
    <source>
        <dbReference type="EMBL" id="MBN3280283.1"/>
    </source>
</evidence>
<keyword evidence="9" id="KW-1185">Reference proteome</keyword>
<proteinExistence type="predicted"/>
<dbReference type="PANTHER" id="PTHR26451:SF991">
    <property type="entry name" value="ODORANT RECEPTOR"/>
    <property type="match status" value="1"/>
</dbReference>
<comment type="caution">
    <text evidence="7">The sequence shown here is derived from an EMBL/GenBank/DDBJ whole genome shotgun (WGS) entry which is preliminary data.</text>
</comment>
<feature type="non-terminal residue" evidence="7">
    <location>
        <position position="1"/>
    </location>
</feature>
<dbReference type="SUPFAM" id="SSF81321">
    <property type="entry name" value="Family A G protein-coupled receptor-like"/>
    <property type="match status" value="1"/>
</dbReference>
<evidence type="ECO:0000256" key="1">
    <source>
        <dbReference type="ARBA" id="ARBA00004370"/>
    </source>
</evidence>
<dbReference type="Proteomes" id="UP001166093">
    <property type="component" value="Unassembled WGS sequence"/>
</dbReference>
<feature type="transmembrane region" description="Helical" evidence="5">
    <location>
        <begin position="67"/>
        <end position="91"/>
    </location>
</feature>
<evidence type="ECO:0000256" key="3">
    <source>
        <dbReference type="ARBA" id="ARBA00022989"/>
    </source>
</evidence>
<keyword evidence="4 5" id="KW-0472">Membrane</keyword>
<feature type="non-terminal residue" evidence="7">
    <location>
        <position position="322"/>
    </location>
</feature>
<dbReference type="InterPro" id="IPR017452">
    <property type="entry name" value="GPCR_Rhodpsn_7TM"/>
</dbReference>
<evidence type="ECO:0000313" key="9">
    <source>
        <dbReference type="Proteomes" id="UP001166093"/>
    </source>
</evidence>
<dbReference type="CDD" id="cd00637">
    <property type="entry name" value="7tm_classA_rhodopsin-like"/>
    <property type="match status" value="1"/>
</dbReference>
<organism evidence="7 9">
    <name type="scientific">Polyodon spathula</name>
    <name type="common">North American paddlefish</name>
    <name type="synonym">Squalus spathula</name>
    <dbReference type="NCBI Taxonomy" id="7913"/>
    <lineage>
        <taxon>Eukaryota</taxon>
        <taxon>Metazoa</taxon>
        <taxon>Chordata</taxon>
        <taxon>Craniata</taxon>
        <taxon>Vertebrata</taxon>
        <taxon>Euteleostomi</taxon>
        <taxon>Actinopterygii</taxon>
        <taxon>Chondrostei</taxon>
        <taxon>Acipenseriformes</taxon>
        <taxon>Polyodontidae</taxon>
        <taxon>Polyodon</taxon>
    </lineage>
</organism>
<dbReference type="EMBL" id="JAAWVQ010097498">
    <property type="protein sequence ID" value="MBN3280283.1"/>
    <property type="molecule type" value="Genomic_DNA"/>
</dbReference>
<evidence type="ECO:0000256" key="5">
    <source>
        <dbReference type="SAM" id="Phobius"/>
    </source>
</evidence>
<dbReference type="InterPro" id="IPR052921">
    <property type="entry name" value="GPCR1_Superfamily_Member"/>
</dbReference>
<feature type="domain" description="G-protein coupled receptors family 1 profile" evidence="6">
    <location>
        <begin position="46"/>
        <end position="294"/>
    </location>
</feature>
<feature type="transmembrane region" description="Helical" evidence="5">
    <location>
        <begin position="279"/>
        <end position="296"/>
    </location>
</feature>
<evidence type="ECO:0000256" key="2">
    <source>
        <dbReference type="ARBA" id="ARBA00022692"/>
    </source>
</evidence>
<evidence type="ECO:0000313" key="7">
    <source>
        <dbReference type="EMBL" id="MBN3280282.1"/>
    </source>
</evidence>
<dbReference type="PROSITE" id="PS50262">
    <property type="entry name" value="G_PROTEIN_RECEP_F1_2"/>
    <property type="match status" value="1"/>
</dbReference>
<feature type="transmembrane region" description="Helical" evidence="5">
    <location>
        <begin position="145"/>
        <end position="171"/>
    </location>
</feature>
<feature type="transmembrane region" description="Helical" evidence="5">
    <location>
        <begin position="198"/>
        <end position="219"/>
    </location>
</feature>
<dbReference type="Pfam" id="PF00001">
    <property type="entry name" value="7tm_1"/>
    <property type="match status" value="1"/>
</dbReference>
<sequence>FFLDCRRTENMETMLNSSSWLQNQLPGELWVQFFLCIFLTMTCFSLNFVMVFIYFKEPVYQGVLRYMLFIHLLVNDFLQTALVVLLFLFAFFKGTMLLSVCSVIVLLSSCTSMNTPLTLAVMSLERYVAICFPLHHVQLCTVNRGYISVALIWLIGILPCISDICIAYAYWPPGYFQRYLNCKRSVFIILPSQSVKQAAFNAAYFSSIWAVVIYTYLQILLTARKAACDKSSASKGQRTVLLHGVQLVLSMSFFIYPLTEYFLVGQPQEVIRHVSFFNYYVTLVLPRCLTPLIYGVRDENFKKHLKLYLSSCRKKVQPLQSN</sequence>
<keyword evidence="3 5" id="KW-1133">Transmembrane helix</keyword>
<dbReference type="PRINTS" id="PR00237">
    <property type="entry name" value="GPCRRHODOPSN"/>
</dbReference>
<comment type="subcellular location">
    <subcellularLocation>
        <location evidence="1">Membrane</location>
    </subcellularLocation>
</comment>
<dbReference type="InterPro" id="IPR000276">
    <property type="entry name" value="GPCR_Rhodpsn"/>
</dbReference>
<dbReference type="Gene3D" id="1.20.1070.10">
    <property type="entry name" value="Rhodopsin 7-helix transmembrane proteins"/>
    <property type="match status" value="1"/>
</dbReference>
<keyword evidence="2 5" id="KW-0812">Transmembrane</keyword>
<feature type="transmembrane region" description="Helical" evidence="5">
    <location>
        <begin position="240"/>
        <end position="259"/>
    </location>
</feature>